<sequence>MRCATPLPLRAWDCQSVPVLAQWHIYQPIIHHRSAAYILSTIPSQIHPSSNSIPAYHQLSHEPFSRELRSTLTTWPRTKHKTSPSPAVLSQWHTVAKHSFSKPVLRPRKIKDSPTRLPSGQRDRAQFLGH</sequence>
<protein>
    <submittedName>
        <fullName evidence="2">Uncharacterized protein</fullName>
    </submittedName>
</protein>
<feature type="region of interest" description="Disordered" evidence="1">
    <location>
        <begin position="103"/>
        <end position="130"/>
    </location>
</feature>
<evidence type="ECO:0000313" key="3">
    <source>
        <dbReference type="Proteomes" id="UP000765509"/>
    </source>
</evidence>
<evidence type="ECO:0000313" key="2">
    <source>
        <dbReference type="EMBL" id="MBW0525903.1"/>
    </source>
</evidence>
<reference evidence="2" key="1">
    <citation type="submission" date="2021-03" db="EMBL/GenBank/DDBJ databases">
        <title>Draft genome sequence of rust myrtle Austropuccinia psidii MF-1, a brazilian biotype.</title>
        <authorList>
            <person name="Quecine M.C."/>
            <person name="Pachon D.M.R."/>
            <person name="Bonatelli M.L."/>
            <person name="Correr F.H."/>
            <person name="Franceschini L.M."/>
            <person name="Leite T.F."/>
            <person name="Margarido G.R.A."/>
            <person name="Almeida C.A."/>
            <person name="Ferrarezi J.A."/>
            <person name="Labate C.A."/>
        </authorList>
    </citation>
    <scope>NUCLEOTIDE SEQUENCE</scope>
    <source>
        <strain evidence="2">MF-1</strain>
    </source>
</reference>
<dbReference type="AlphaFoldDB" id="A0A9Q3EPY8"/>
<feature type="compositionally biased region" description="Basic and acidic residues" evidence="1">
    <location>
        <begin position="121"/>
        <end position="130"/>
    </location>
</feature>
<gene>
    <name evidence="2" type="ORF">O181_065618</name>
</gene>
<keyword evidence="3" id="KW-1185">Reference proteome</keyword>
<accession>A0A9Q3EPY8</accession>
<evidence type="ECO:0000256" key="1">
    <source>
        <dbReference type="SAM" id="MobiDB-lite"/>
    </source>
</evidence>
<proteinExistence type="predicted"/>
<organism evidence="2 3">
    <name type="scientific">Austropuccinia psidii MF-1</name>
    <dbReference type="NCBI Taxonomy" id="1389203"/>
    <lineage>
        <taxon>Eukaryota</taxon>
        <taxon>Fungi</taxon>
        <taxon>Dikarya</taxon>
        <taxon>Basidiomycota</taxon>
        <taxon>Pucciniomycotina</taxon>
        <taxon>Pucciniomycetes</taxon>
        <taxon>Pucciniales</taxon>
        <taxon>Sphaerophragmiaceae</taxon>
        <taxon>Austropuccinia</taxon>
    </lineage>
</organism>
<comment type="caution">
    <text evidence="2">The sequence shown here is derived from an EMBL/GenBank/DDBJ whole genome shotgun (WGS) entry which is preliminary data.</text>
</comment>
<name>A0A9Q3EPY8_9BASI</name>
<dbReference type="EMBL" id="AVOT02032187">
    <property type="protein sequence ID" value="MBW0525903.1"/>
    <property type="molecule type" value="Genomic_DNA"/>
</dbReference>
<dbReference type="Proteomes" id="UP000765509">
    <property type="component" value="Unassembled WGS sequence"/>
</dbReference>